<dbReference type="PIRSF" id="PIRSF033303">
    <property type="entry name" value="UCP033303"/>
    <property type="match status" value="1"/>
</dbReference>
<reference evidence="1" key="1">
    <citation type="submission" date="2018-05" db="EMBL/GenBank/DDBJ databases">
        <authorList>
            <person name="Lanie J.A."/>
            <person name="Ng W.-L."/>
            <person name="Kazmierczak K.M."/>
            <person name="Andrzejewski T.M."/>
            <person name="Davidsen T.M."/>
            <person name="Wayne K.J."/>
            <person name="Tettelin H."/>
            <person name="Glass J.I."/>
            <person name="Rusch D."/>
            <person name="Podicherti R."/>
            <person name="Tsui H.-C.T."/>
            <person name="Winkler M.E."/>
        </authorList>
    </citation>
    <scope>NUCLEOTIDE SEQUENCE</scope>
</reference>
<dbReference type="InterPro" id="IPR014581">
    <property type="entry name" value="UCP033303"/>
</dbReference>
<gene>
    <name evidence="1" type="ORF">METZ01_LOCUS5168</name>
</gene>
<dbReference type="InterPro" id="IPR009758">
    <property type="entry name" value="DUF1326"/>
</dbReference>
<evidence type="ECO:0000313" key="1">
    <source>
        <dbReference type="EMBL" id="SUZ52314.1"/>
    </source>
</evidence>
<dbReference type="Pfam" id="PF07040">
    <property type="entry name" value="DUF1326"/>
    <property type="match status" value="1"/>
</dbReference>
<proteinExistence type="predicted"/>
<protein>
    <recommendedName>
        <fullName evidence="2">DUF1326 domain-containing protein</fullName>
    </recommendedName>
</protein>
<organism evidence="1">
    <name type="scientific">marine metagenome</name>
    <dbReference type="NCBI Taxonomy" id="408172"/>
    <lineage>
        <taxon>unclassified sequences</taxon>
        <taxon>metagenomes</taxon>
        <taxon>ecological metagenomes</taxon>
    </lineage>
</organism>
<dbReference type="EMBL" id="UINC01000266">
    <property type="protein sequence ID" value="SUZ52314.1"/>
    <property type="molecule type" value="Genomic_DNA"/>
</dbReference>
<sequence length="208" mass="21996">MTQTQTPYKVKGVFLESCNCDSGCNCNFGGFPDHGSCEALVGIHIDEGNIGDTDLSGMKLVLVTKWPKAIHEGNGAAAVYIDESASEEQVGGIATILTGQAGGMPWEILATTLSSLDGPHMKSIKMDVNGRNSGFSIDGICEVKFTPLLNPVTGDENEVHIAFPPGGGFIWDDGDCAKTSVMKVDTGAIKFDHSGQNAIFAPVEWTNQ</sequence>
<dbReference type="AlphaFoldDB" id="A0A381NDY5"/>
<evidence type="ECO:0008006" key="2">
    <source>
        <dbReference type="Google" id="ProtNLM"/>
    </source>
</evidence>
<name>A0A381NDY5_9ZZZZ</name>
<accession>A0A381NDY5</accession>